<dbReference type="EMBL" id="BSXS01000361">
    <property type="protein sequence ID" value="GME72166.1"/>
    <property type="molecule type" value="Genomic_DNA"/>
</dbReference>
<evidence type="ECO:0000313" key="2">
    <source>
        <dbReference type="Proteomes" id="UP001165064"/>
    </source>
</evidence>
<protein>
    <submittedName>
        <fullName evidence="1">Unnamed protein product</fullName>
    </submittedName>
</protein>
<comment type="caution">
    <text evidence="1">The sequence shown here is derived from an EMBL/GenBank/DDBJ whole genome shotgun (WGS) entry which is preliminary data.</text>
</comment>
<evidence type="ECO:0000313" key="1">
    <source>
        <dbReference type="EMBL" id="GME72166.1"/>
    </source>
</evidence>
<organism evidence="1 2">
    <name type="scientific">Ambrosiozyma monospora</name>
    <name type="common">Yeast</name>
    <name type="synonym">Endomycopsis monosporus</name>
    <dbReference type="NCBI Taxonomy" id="43982"/>
    <lineage>
        <taxon>Eukaryota</taxon>
        <taxon>Fungi</taxon>
        <taxon>Dikarya</taxon>
        <taxon>Ascomycota</taxon>
        <taxon>Saccharomycotina</taxon>
        <taxon>Pichiomycetes</taxon>
        <taxon>Pichiales</taxon>
        <taxon>Pichiaceae</taxon>
        <taxon>Ambrosiozyma</taxon>
    </lineage>
</organism>
<gene>
    <name evidence="1" type="ORF">Amon02_000087300</name>
</gene>
<keyword evidence="2" id="KW-1185">Reference proteome</keyword>
<name>A0ACB5ST36_AMBMO</name>
<dbReference type="Proteomes" id="UP001165064">
    <property type="component" value="Unassembled WGS sequence"/>
</dbReference>
<accession>A0ACB5ST36</accession>
<sequence length="277" mass="32064">MSQRRPLIDDDIVCLNDINAINYNTNNNSLETKNSKLPQGKLKPVVKRRQESVSNSKYKPLTHVEYCNLYGPIFLTPKAYKEEKKKLKKMKLNRPKPSMLELPVCTKPLSSVDEYNNKMSIPKSIEKDIAKLDSYIKKLEKADSVLEQSRNSSSSNSNMHGLECDLLFFLRLLSIQRPINDNPLTIDSLELIHIPWHKQLLQAMQDSYSLLSGLRKGDTNQLLKLVYSPHEYPGAFAKLIQIIAFPYTKLTVDQRVELWMLERSVRDDLFQRLMEPK</sequence>
<proteinExistence type="predicted"/>
<reference evidence="1" key="1">
    <citation type="submission" date="2023-04" db="EMBL/GenBank/DDBJ databases">
        <title>Ambrosiozyma monospora NBRC 10751.</title>
        <authorList>
            <person name="Ichikawa N."/>
            <person name="Sato H."/>
            <person name="Tonouchi N."/>
        </authorList>
    </citation>
    <scope>NUCLEOTIDE SEQUENCE</scope>
    <source>
        <strain evidence="1">NBRC 10751</strain>
    </source>
</reference>